<reference evidence="1" key="1">
    <citation type="submission" date="2020-11" db="EMBL/GenBank/DDBJ databases">
        <authorList>
            <consortium name="DOE Joint Genome Institute"/>
            <person name="Ahrendt S."/>
            <person name="Riley R."/>
            <person name="Andreopoulos W."/>
            <person name="Labutti K."/>
            <person name="Pangilinan J."/>
            <person name="Ruiz-Duenas F.J."/>
            <person name="Barrasa J.M."/>
            <person name="Sanchez-Garcia M."/>
            <person name="Camarero S."/>
            <person name="Miyauchi S."/>
            <person name="Serrano A."/>
            <person name="Linde D."/>
            <person name="Babiker R."/>
            <person name="Drula E."/>
            <person name="Ayuso-Fernandez I."/>
            <person name="Pacheco R."/>
            <person name="Padilla G."/>
            <person name="Ferreira P."/>
            <person name="Barriuso J."/>
            <person name="Kellner H."/>
            <person name="Castanera R."/>
            <person name="Alfaro M."/>
            <person name="Ramirez L."/>
            <person name="Pisabarro A.G."/>
            <person name="Kuo A."/>
            <person name="Tritt A."/>
            <person name="Lipzen A."/>
            <person name="He G."/>
            <person name="Yan M."/>
            <person name="Ng V."/>
            <person name="Cullen D."/>
            <person name="Martin F."/>
            <person name="Rosso M.-N."/>
            <person name="Henrissat B."/>
            <person name="Hibbett D."/>
            <person name="Martinez A.T."/>
            <person name="Grigoriev I.V."/>
        </authorList>
    </citation>
    <scope>NUCLEOTIDE SEQUENCE</scope>
    <source>
        <strain evidence="1">AH 40177</strain>
    </source>
</reference>
<protein>
    <submittedName>
        <fullName evidence="1">Uncharacterized protein</fullName>
    </submittedName>
</protein>
<name>A0A9P5PL93_9AGAR</name>
<keyword evidence="2" id="KW-1185">Reference proteome</keyword>
<evidence type="ECO:0000313" key="2">
    <source>
        <dbReference type="Proteomes" id="UP000772434"/>
    </source>
</evidence>
<proteinExistence type="predicted"/>
<dbReference type="AlphaFoldDB" id="A0A9P5PL93"/>
<evidence type="ECO:0000313" key="1">
    <source>
        <dbReference type="EMBL" id="KAF9065443.1"/>
    </source>
</evidence>
<sequence>MSTDIFLEYLIDSNSSMPIYLDEEMLSELEASWHWHHITLGSLESAVMAELILQWTRDTLAEPDILGIEDSEFEERLAKAIKSEIFLANIRAINLRCSPQGTQNNALFGFEYVLLSGKLGDPEDFLDTNVLPILDAVKILYDDWYTLLIVYWGACDDFDIVRIVLKEYEIASSTELYLSLNNAVKPLSNVTNTQDPPEKRWPLSTDETALMKRRKHFPAPTDHVSRRTSLTRAKNSCVVWQAFSKDNNDAMEGWNEIGIQRLVGTSEDLEYVENSGQAEDLASYRDSWSFDSELSQLRQSPGSIFPLLTSVPRSPVQRAWLRQHPSQSFSISSISSSTSSIPSLSSSSSVSSIPSIFSLSSSASLFSLLSSLPAGSELSSATDTPMTKIVLLSNPSSNDDNSSGAQIHVALFSTD</sequence>
<dbReference type="Proteomes" id="UP000772434">
    <property type="component" value="Unassembled WGS sequence"/>
</dbReference>
<gene>
    <name evidence="1" type="ORF">BDP27DRAFT_1424766</name>
</gene>
<organism evidence="1 2">
    <name type="scientific">Rhodocollybia butyracea</name>
    <dbReference type="NCBI Taxonomy" id="206335"/>
    <lineage>
        <taxon>Eukaryota</taxon>
        <taxon>Fungi</taxon>
        <taxon>Dikarya</taxon>
        <taxon>Basidiomycota</taxon>
        <taxon>Agaricomycotina</taxon>
        <taxon>Agaricomycetes</taxon>
        <taxon>Agaricomycetidae</taxon>
        <taxon>Agaricales</taxon>
        <taxon>Marasmiineae</taxon>
        <taxon>Omphalotaceae</taxon>
        <taxon>Rhodocollybia</taxon>
    </lineage>
</organism>
<dbReference type="OrthoDB" id="3058235at2759"/>
<dbReference type="EMBL" id="JADNRY010000103">
    <property type="protein sequence ID" value="KAF9065443.1"/>
    <property type="molecule type" value="Genomic_DNA"/>
</dbReference>
<accession>A0A9P5PL93</accession>
<comment type="caution">
    <text evidence="1">The sequence shown here is derived from an EMBL/GenBank/DDBJ whole genome shotgun (WGS) entry which is preliminary data.</text>
</comment>